<keyword evidence="6 7" id="KW-0472">Membrane</keyword>
<proteinExistence type="inferred from homology"/>
<evidence type="ECO:0000256" key="3">
    <source>
        <dbReference type="ARBA" id="ARBA00022475"/>
    </source>
</evidence>
<evidence type="ECO:0000256" key="5">
    <source>
        <dbReference type="ARBA" id="ARBA00022989"/>
    </source>
</evidence>
<accession>A0A3B0TF18</accession>
<evidence type="ECO:0000313" key="8">
    <source>
        <dbReference type="EMBL" id="VAW13062.1"/>
    </source>
</evidence>
<feature type="transmembrane region" description="Helical" evidence="7">
    <location>
        <begin position="45"/>
        <end position="67"/>
    </location>
</feature>
<dbReference type="AlphaFoldDB" id="A0A3B0TF18"/>
<name>A0A3B0TF18_9ZZZZ</name>
<evidence type="ECO:0000256" key="4">
    <source>
        <dbReference type="ARBA" id="ARBA00022692"/>
    </source>
</evidence>
<reference evidence="8" key="1">
    <citation type="submission" date="2018-06" db="EMBL/GenBank/DDBJ databases">
        <authorList>
            <person name="Zhirakovskaya E."/>
        </authorList>
    </citation>
    <scope>NUCLEOTIDE SEQUENCE</scope>
</reference>
<comment type="similarity">
    <text evidence="2">Belongs to the polysaccharide synthase family.</text>
</comment>
<keyword evidence="4 7" id="KW-0812">Transmembrane</keyword>
<sequence>MGLGDKMFKGMAWSAVERISIQAVQFFIQIALARILTPSEYGTVGILYVFIAISMVFIDSGFTKALIQKKNRTQNDISTVFLFNIGISIIAYLALFFAAPFVADFYNIDELTPLLRVLSISLVLNALFTVPMTLYTIELDFKALTKINFIAAIISGAVAYYMAVDGYGVWALVGLTITRSIVTVILTWTILKWTPSWVFSKASLKELFSFGSNLLISSLLNVTVNKAYELVIPKSSSIQDLGYYTRGTQFTNVVFSIINSIFERVLLPALTEVQDKIDILVNHTRSIIRSAALFTVPIFLFLAVIAEPLIRILIGEKWMPAVPIMQIFCFARLITILSGINVNLLYVIGRTDLALKQQYLKIIVRVIFLLIALKFGIIYIALAELASTIVHFFINTYHPGKIMSYGAFAQIRDIKFIVLAGVLMVLSVYGSIYFINNDILRLAIAPLVAFPVYFGLVHLFKIKELIAIITKLKEFLKTK</sequence>
<gene>
    <name evidence="8" type="ORF">MNBD_BACTEROID03-1247</name>
</gene>
<dbReference type="CDD" id="cd13127">
    <property type="entry name" value="MATE_tuaB_like"/>
    <property type="match status" value="1"/>
</dbReference>
<feature type="transmembrane region" description="Helical" evidence="7">
    <location>
        <begin position="147"/>
        <end position="163"/>
    </location>
</feature>
<feature type="transmembrane region" description="Helical" evidence="7">
    <location>
        <begin position="169"/>
        <end position="191"/>
    </location>
</feature>
<evidence type="ECO:0000256" key="2">
    <source>
        <dbReference type="ARBA" id="ARBA00007430"/>
    </source>
</evidence>
<feature type="transmembrane region" description="Helical" evidence="7">
    <location>
        <begin position="114"/>
        <end position="135"/>
    </location>
</feature>
<keyword evidence="5 7" id="KW-1133">Transmembrane helix</keyword>
<feature type="transmembrane region" description="Helical" evidence="7">
    <location>
        <begin position="367"/>
        <end position="394"/>
    </location>
</feature>
<dbReference type="GO" id="GO:0005886">
    <property type="term" value="C:plasma membrane"/>
    <property type="evidence" value="ECO:0007669"/>
    <property type="project" value="UniProtKB-SubCell"/>
</dbReference>
<dbReference type="Pfam" id="PF13440">
    <property type="entry name" value="Polysacc_synt_3"/>
    <property type="match status" value="1"/>
</dbReference>
<organism evidence="8">
    <name type="scientific">hydrothermal vent metagenome</name>
    <dbReference type="NCBI Taxonomy" id="652676"/>
    <lineage>
        <taxon>unclassified sequences</taxon>
        <taxon>metagenomes</taxon>
        <taxon>ecological metagenomes</taxon>
    </lineage>
</organism>
<comment type="subcellular location">
    <subcellularLocation>
        <location evidence="1">Cell membrane</location>
        <topology evidence="1">Multi-pass membrane protein</topology>
    </subcellularLocation>
</comment>
<feature type="transmembrane region" description="Helical" evidence="7">
    <location>
        <begin position="324"/>
        <end position="346"/>
    </location>
</feature>
<evidence type="ECO:0000256" key="6">
    <source>
        <dbReference type="ARBA" id="ARBA00023136"/>
    </source>
</evidence>
<dbReference type="EMBL" id="UOEL01000098">
    <property type="protein sequence ID" value="VAW13062.1"/>
    <property type="molecule type" value="Genomic_DNA"/>
</dbReference>
<feature type="transmembrane region" description="Helical" evidence="7">
    <location>
        <begin position="442"/>
        <end position="460"/>
    </location>
</feature>
<feature type="transmembrane region" description="Helical" evidence="7">
    <location>
        <begin position="414"/>
        <end position="435"/>
    </location>
</feature>
<feature type="transmembrane region" description="Helical" evidence="7">
    <location>
        <begin position="291"/>
        <end position="312"/>
    </location>
</feature>
<keyword evidence="3" id="KW-1003">Cell membrane</keyword>
<evidence type="ECO:0000256" key="7">
    <source>
        <dbReference type="SAM" id="Phobius"/>
    </source>
</evidence>
<dbReference type="PANTHER" id="PTHR30250:SF10">
    <property type="entry name" value="LIPOPOLYSACCHARIDE BIOSYNTHESIS PROTEIN WZXC"/>
    <property type="match status" value="1"/>
</dbReference>
<protein>
    <submittedName>
        <fullName evidence="8">Uncharacterized protein</fullName>
    </submittedName>
</protein>
<feature type="transmembrane region" description="Helical" evidence="7">
    <location>
        <begin position="79"/>
        <end position="102"/>
    </location>
</feature>
<dbReference type="PANTHER" id="PTHR30250">
    <property type="entry name" value="PST FAMILY PREDICTED COLANIC ACID TRANSPORTER"/>
    <property type="match status" value="1"/>
</dbReference>
<dbReference type="InterPro" id="IPR050833">
    <property type="entry name" value="Poly_Biosynth_Transport"/>
</dbReference>
<evidence type="ECO:0000256" key="1">
    <source>
        <dbReference type="ARBA" id="ARBA00004651"/>
    </source>
</evidence>